<dbReference type="KEGG" id="tsv:DSM104635_00069"/>
<dbReference type="Proteomes" id="UP000431269">
    <property type="component" value="Chromosome"/>
</dbReference>
<gene>
    <name evidence="1" type="ORF">DSM104635_00069</name>
</gene>
<dbReference type="AlphaFoldDB" id="A0A6I6MHW8"/>
<protein>
    <submittedName>
        <fullName evidence="1">Uncharacterized protein</fullName>
    </submittedName>
</protein>
<evidence type="ECO:0000313" key="1">
    <source>
        <dbReference type="EMBL" id="QGZ93261.1"/>
    </source>
</evidence>
<reference evidence="2" key="1">
    <citation type="submission" date="2019-12" db="EMBL/GenBank/DDBJ databases">
        <title>Complete genome of Terracaulis silvestris 0127_4.</title>
        <authorList>
            <person name="Vieira S."/>
            <person name="Riedel T."/>
            <person name="Sproer C."/>
            <person name="Pascual J."/>
            <person name="Boedeker C."/>
            <person name="Overmann J."/>
        </authorList>
    </citation>
    <scope>NUCLEOTIDE SEQUENCE [LARGE SCALE GENOMIC DNA]</scope>
    <source>
        <strain evidence="2">0127_4</strain>
    </source>
</reference>
<dbReference type="EMBL" id="CP047045">
    <property type="protein sequence ID" value="QGZ93261.1"/>
    <property type="molecule type" value="Genomic_DNA"/>
</dbReference>
<proteinExistence type="predicted"/>
<organism evidence="1 2">
    <name type="scientific">Terricaulis silvestris</name>
    <dbReference type="NCBI Taxonomy" id="2686094"/>
    <lineage>
        <taxon>Bacteria</taxon>
        <taxon>Pseudomonadati</taxon>
        <taxon>Pseudomonadota</taxon>
        <taxon>Alphaproteobacteria</taxon>
        <taxon>Caulobacterales</taxon>
        <taxon>Caulobacteraceae</taxon>
        <taxon>Terricaulis</taxon>
    </lineage>
</organism>
<name>A0A6I6MHW8_9CAUL</name>
<evidence type="ECO:0000313" key="2">
    <source>
        <dbReference type="Proteomes" id="UP000431269"/>
    </source>
</evidence>
<keyword evidence="2" id="KW-1185">Reference proteome</keyword>
<accession>A0A6I6MHW8</accession>
<sequence length="29" mass="3303">MTQMQGQAILITWMLAILPAFALIERIQT</sequence>